<dbReference type="PROSITE" id="PS50850">
    <property type="entry name" value="MFS"/>
    <property type="match status" value="1"/>
</dbReference>
<comment type="subcellular location">
    <subcellularLocation>
        <location evidence="1">Membrane</location>
        <topology evidence="1">Multi-pass membrane protein</topology>
    </subcellularLocation>
</comment>
<feature type="transmembrane region" description="Helical" evidence="5">
    <location>
        <begin position="357"/>
        <end position="379"/>
    </location>
</feature>
<dbReference type="AlphaFoldDB" id="A0A7C2P123"/>
<dbReference type="Gene3D" id="1.20.1250.20">
    <property type="entry name" value="MFS general substrate transporter like domains"/>
    <property type="match status" value="1"/>
</dbReference>
<dbReference type="EMBL" id="DSOL01000168">
    <property type="protein sequence ID" value="HEN28193.1"/>
    <property type="molecule type" value="Genomic_DNA"/>
</dbReference>
<dbReference type="GO" id="GO:0016020">
    <property type="term" value="C:membrane"/>
    <property type="evidence" value="ECO:0007669"/>
    <property type="project" value="UniProtKB-SubCell"/>
</dbReference>
<feature type="transmembrane region" description="Helical" evidence="5">
    <location>
        <begin position="294"/>
        <end position="316"/>
    </location>
</feature>
<sequence length="385" mass="42386">MFFVSSCFLLLMITFGSQLSFGVFFKVIANEFGFSRALVSGIISASLIIYGISSLLSGRLTDKWGAFPVVLSGLVCGSLGYLLITTARSFLELYIYYGLGIGLCVASSYAPISATISKVFPEKKEKMLSFAFLGIPFGQLFLPPFLATLIEKFGWRMTSFGLSVLLWLFSLPILFQLWKYRKLHFRIKEKRTGKFGLVFLRNPSLWMLLITGLVISAGFHFLSIHIVPYATDLGMPLSLAALTLSFSNLGSLLGTFSAWYLVKQFGHKKALIIFMCLDLIGISLLPFFKNPWSIFPLMFIFGFGFGGTSPIRTAMVPQIFGIQNVGTILGYLSLFWAIGGISGPILAGYVFDITKSYNIAFLSGGFLVVIGIAALTLLYGHSNKP</sequence>
<evidence type="ECO:0000256" key="5">
    <source>
        <dbReference type="SAM" id="Phobius"/>
    </source>
</evidence>
<gene>
    <name evidence="7" type="ORF">ENQ77_06015</name>
</gene>
<dbReference type="GO" id="GO:0022857">
    <property type="term" value="F:transmembrane transporter activity"/>
    <property type="evidence" value="ECO:0007669"/>
    <property type="project" value="InterPro"/>
</dbReference>
<dbReference type="PRINTS" id="PR01035">
    <property type="entry name" value="TCRTETA"/>
</dbReference>
<name>A0A7C2P123_UNCW3</name>
<keyword evidence="4 5" id="KW-0472">Membrane</keyword>
<comment type="caution">
    <text evidence="7">The sequence shown here is derived from an EMBL/GenBank/DDBJ whole genome shotgun (WGS) entry which is preliminary data.</text>
</comment>
<feature type="transmembrane region" description="Helical" evidence="5">
    <location>
        <begin position="328"/>
        <end position="351"/>
    </location>
</feature>
<reference evidence="7" key="1">
    <citation type="journal article" date="2020" name="mSystems">
        <title>Genome- and Community-Level Interaction Insights into Carbon Utilization and Element Cycling Functions of Hydrothermarchaeota in Hydrothermal Sediment.</title>
        <authorList>
            <person name="Zhou Z."/>
            <person name="Liu Y."/>
            <person name="Xu W."/>
            <person name="Pan J."/>
            <person name="Luo Z.H."/>
            <person name="Li M."/>
        </authorList>
    </citation>
    <scope>NUCLEOTIDE SEQUENCE [LARGE SCALE GENOMIC DNA]</scope>
    <source>
        <strain evidence="7">SpSt-34</strain>
    </source>
</reference>
<evidence type="ECO:0000256" key="2">
    <source>
        <dbReference type="ARBA" id="ARBA00022692"/>
    </source>
</evidence>
<dbReference type="InterPro" id="IPR020846">
    <property type="entry name" value="MFS_dom"/>
</dbReference>
<accession>A0A7C2P123</accession>
<feature type="transmembrane region" description="Helical" evidence="5">
    <location>
        <begin position="32"/>
        <end position="52"/>
    </location>
</feature>
<evidence type="ECO:0000256" key="1">
    <source>
        <dbReference type="ARBA" id="ARBA00004141"/>
    </source>
</evidence>
<feature type="transmembrane region" description="Helical" evidence="5">
    <location>
        <begin position="205"/>
        <end position="227"/>
    </location>
</feature>
<keyword evidence="2 5" id="KW-0812">Transmembrane</keyword>
<feature type="transmembrane region" description="Helical" evidence="5">
    <location>
        <begin position="64"/>
        <end position="84"/>
    </location>
</feature>
<keyword evidence="3 5" id="KW-1133">Transmembrane helix</keyword>
<dbReference type="InterPro" id="IPR001958">
    <property type="entry name" value="Tet-R_TetA/multi-R_MdtG-like"/>
</dbReference>
<evidence type="ECO:0000256" key="4">
    <source>
        <dbReference type="ARBA" id="ARBA00023136"/>
    </source>
</evidence>
<feature type="transmembrane region" description="Helical" evidence="5">
    <location>
        <begin position="96"/>
        <end position="116"/>
    </location>
</feature>
<evidence type="ECO:0000256" key="3">
    <source>
        <dbReference type="ARBA" id="ARBA00022989"/>
    </source>
</evidence>
<evidence type="ECO:0000259" key="6">
    <source>
        <dbReference type="PROSITE" id="PS50850"/>
    </source>
</evidence>
<proteinExistence type="predicted"/>
<protein>
    <submittedName>
        <fullName evidence="7">MFS transporter</fullName>
    </submittedName>
</protein>
<dbReference type="InterPro" id="IPR011701">
    <property type="entry name" value="MFS"/>
</dbReference>
<organism evidence="7">
    <name type="scientific">candidate division WOR-3 bacterium</name>
    <dbReference type="NCBI Taxonomy" id="2052148"/>
    <lineage>
        <taxon>Bacteria</taxon>
        <taxon>Bacteria division WOR-3</taxon>
    </lineage>
</organism>
<feature type="transmembrane region" description="Helical" evidence="5">
    <location>
        <begin position="128"/>
        <end position="147"/>
    </location>
</feature>
<feature type="transmembrane region" description="Helical" evidence="5">
    <location>
        <begin position="159"/>
        <end position="178"/>
    </location>
</feature>
<dbReference type="PANTHER" id="PTHR11360">
    <property type="entry name" value="MONOCARBOXYLATE TRANSPORTER"/>
    <property type="match status" value="1"/>
</dbReference>
<dbReference type="InterPro" id="IPR036259">
    <property type="entry name" value="MFS_trans_sf"/>
</dbReference>
<feature type="transmembrane region" description="Helical" evidence="5">
    <location>
        <begin position="239"/>
        <end position="262"/>
    </location>
</feature>
<feature type="transmembrane region" description="Helical" evidence="5">
    <location>
        <begin position="269"/>
        <end position="288"/>
    </location>
</feature>
<feature type="domain" description="Major facilitator superfamily (MFS) profile" evidence="6">
    <location>
        <begin position="1"/>
        <end position="383"/>
    </location>
</feature>
<dbReference type="SUPFAM" id="SSF103473">
    <property type="entry name" value="MFS general substrate transporter"/>
    <property type="match status" value="1"/>
</dbReference>
<dbReference type="Pfam" id="PF07690">
    <property type="entry name" value="MFS_1"/>
    <property type="match status" value="1"/>
</dbReference>
<evidence type="ECO:0000313" key="7">
    <source>
        <dbReference type="EMBL" id="HEN28193.1"/>
    </source>
</evidence>
<dbReference type="InterPro" id="IPR050327">
    <property type="entry name" value="Proton-linked_MCT"/>
</dbReference>
<dbReference type="PANTHER" id="PTHR11360:SF284">
    <property type="entry name" value="EG:103B4.3 PROTEIN-RELATED"/>
    <property type="match status" value="1"/>
</dbReference>